<reference evidence="4 5" key="1">
    <citation type="journal article" date="2020" name="G3 (Bethesda)">
        <title>Genetic Underpinnings of Host Manipulation by Ophiocordyceps as Revealed by Comparative Transcriptomics.</title>
        <authorList>
            <person name="Will I."/>
            <person name="Das B."/>
            <person name="Trinh T."/>
            <person name="Brachmann A."/>
            <person name="Ohm R.A."/>
            <person name="de Bekker C."/>
        </authorList>
    </citation>
    <scope>NUCLEOTIDE SEQUENCE [LARGE SCALE GENOMIC DNA]</scope>
    <source>
        <strain evidence="4 5">EC05</strain>
    </source>
</reference>
<accession>A0A8H4VHD8</accession>
<dbReference type="GO" id="GO:0005525">
    <property type="term" value="F:GTP binding"/>
    <property type="evidence" value="ECO:0007669"/>
    <property type="project" value="InterPro"/>
</dbReference>
<feature type="region of interest" description="Disordered" evidence="1">
    <location>
        <begin position="834"/>
        <end position="860"/>
    </location>
</feature>
<proteinExistence type="predicted"/>
<dbReference type="AlphaFoldDB" id="A0A8H4VHD8"/>
<dbReference type="InterPro" id="IPR020850">
    <property type="entry name" value="GED_dom"/>
</dbReference>
<feature type="region of interest" description="Disordered" evidence="1">
    <location>
        <begin position="493"/>
        <end position="553"/>
    </location>
</feature>
<organism evidence="4 5">
    <name type="scientific">Ophiocordyceps camponoti-floridani</name>
    <dbReference type="NCBI Taxonomy" id="2030778"/>
    <lineage>
        <taxon>Eukaryota</taxon>
        <taxon>Fungi</taxon>
        <taxon>Dikarya</taxon>
        <taxon>Ascomycota</taxon>
        <taxon>Pezizomycotina</taxon>
        <taxon>Sordariomycetes</taxon>
        <taxon>Hypocreomycetidae</taxon>
        <taxon>Hypocreales</taxon>
        <taxon>Ophiocordycipitaceae</taxon>
        <taxon>Ophiocordyceps</taxon>
    </lineage>
</organism>
<dbReference type="Gene3D" id="1.20.120.1240">
    <property type="entry name" value="Dynamin, middle domain"/>
    <property type="match status" value="1"/>
</dbReference>
<evidence type="ECO:0000259" key="3">
    <source>
        <dbReference type="PROSITE" id="PS51718"/>
    </source>
</evidence>
<feature type="compositionally biased region" description="Polar residues" evidence="1">
    <location>
        <begin position="501"/>
        <end position="521"/>
    </location>
</feature>
<dbReference type="InterPro" id="IPR027417">
    <property type="entry name" value="P-loop_NTPase"/>
</dbReference>
<feature type="compositionally biased region" description="Acidic residues" evidence="1">
    <location>
        <begin position="851"/>
        <end position="860"/>
    </location>
</feature>
<evidence type="ECO:0000313" key="5">
    <source>
        <dbReference type="Proteomes" id="UP000562929"/>
    </source>
</evidence>
<dbReference type="GO" id="GO:0005874">
    <property type="term" value="C:microtubule"/>
    <property type="evidence" value="ECO:0007669"/>
    <property type="project" value="TreeGrafter"/>
</dbReference>
<evidence type="ECO:0000256" key="1">
    <source>
        <dbReference type="SAM" id="MobiDB-lite"/>
    </source>
</evidence>
<evidence type="ECO:0000313" key="4">
    <source>
        <dbReference type="EMBL" id="KAF4595726.1"/>
    </source>
</evidence>
<dbReference type="GO" id="GO:0005737">
    <property type="term" value="C:cytoplasm"/>
    <property type="evidence" value="ECO:0007669"/>
    <property type="project" value="TreeGrafter"/>
</dbReference>
<name>A0A8H4VHD8_9HYPO</name>
<dbReference type="InterPro" id="IPR001401">
    <property type="entry name" value="Dynamin_GTPase"/>
</dbReference>
<dbReference type="GO" id="GO:0008017">
    <property type="term" value="F:microtubule binding"/>
    <property type="evidence" value="ECO:0007669"/>
    <property type="project" value="TreeGrafter"/>
</dbReference>
<feature type="region of interest" description="Disordered" evidence="1">
    <location>
        <begin position="1"/>
        <end position="25"/>
    </location>
</feature>
<dbReference type="OrthoDB" id="5061070at2759"/>
<dbReference type="PROSITE" id="PS51718">
    <property type="entry name" value="G_DYNAMIN_2"/>
    <property type="match status" value="1"/>
</dbReference>
<dbReference type="GO" id="GO:0003924">
    <property type="term" value="F:GTPase activity"/>
    <property type="evidence" value="ECO:0007669"/>
    <property type="project" value="InterPro"/>
</dbReference>
<comment type="caution">
    <text evidence="4">The sequence shown here is derived from an EMBL/GenBank/DDBJ whole genome shotgun (WGS) entry which is preliminary data.</text>
</comment>
<dbReference type="SMART" id="SM00053">
    <property type="entry name" value="DYNc"/>
    <property type="match status" value="1"/>
</dbReference>
<dbReference type="GO" id="GO:0005886">
    <property type="term" value="C:plasma membrane"/>
    <property type="evidence" value="ECO:0007669"/>
    <property type="project" value="TreeGrafter"/>
</dbReference>
<dbReference type="EMBL" id="JAACLJ010000001">
    <property type="protein sequence ID" value="KAF4595726.1"/>
    <property type="molecule type" value="Genomic_DNA"/>
</dbReference>
<feature type="domain" description="GED" evidence="2">
    <location>
        <begin position="740"/>
        <end position="836"/>
    </location>
</feature>
<dbReference type="GO" id="GO:0031623">
    <property type="term" value="P:receptor internalization"/>
    <property type="evidence" value="ECO:0007669"/>
    <property type="project" value="TreeGrafter"/>
</dbReference>
<keyword evidence="5" id="KW-1185">Reference proteome</keyword>
<dbReference type="SUPFAM" id="SSF52540">
    <property type="entry name" value="P-loop containing nucleoside triphosphate hydrolases"/>
    <property type="match status" value="1"/>
</dbReference>
<dbReference type="PANTHER" id="PTHR11566:SF131">
    <property type="entry name" value="GTPASE, PUTATIVE (AFU_ORTHOLOGUE AFUA_6G07630)-RELATED"/>
    <property type="match status" value="1"/>
</dbReference>
<protein>
    <submittedName>
        <fullName evidence="4">Dynamin family protein</fullName>
    </submittedName>
</protein>
<dbReference type="PROSITE" id="PS51388">
    <property type="entry name" value="GED"/>
    <property type="match status" value="1"/>
</dbReference>
<dbReference type="InterPro" id="IPR022812">
    <property type="entry name" value="Dynamin"/>
</dbReference>
<dbReference type="Gene3D" id="3.40.50.300">
    <property type="entry name" value="P-loop containing nucleotide triphosphate hydrolases"/>
    <property type="match status" value="1"/>
</dbReference>
<evidence type="ECO:0000259" key="2">
    <source>
        <dbReference type="PROSITE" id="PS51388"/>
    </source>
</evidence>
<dbReference type="Pfam" id="PF00350">
    <property type="entry name" value="Dynamin_N"/>
    <property type="match status" value="1"/>
</dbReference>
<dbReference type="PANTHER" id="PTHR11566">
    <property type="entry name" value="DYNAMIN"/>
    <property type="match status" value="1"/>
</dbReference>
<dbReference type="CDD" id="cd08771">
    <property type="entry name" value="DLP_1"/>
    <property type="match status" value="1"/>
</dbReference>
<dbReference type="Proteomes" id="UP000562929">
    <property type="component" value="Unassembled WGS sequence"/>
</dbReference>
<feature type="domain" description="Dynamin-type G" evidence="3">
    <location>
        <begin position="80"/>
        <end position="409"/>
    </location>
</feature>
<dbReference type="InterPro" id="IPR030381">
    <property type="entry name" value="G_DYNAMIN_dom"/>
</dbReference>
<dbReference type="PRINTS" id="PR00195">
    <property type="entry name" value="DYNAMIN"/>
</dbReference>
<gene>
    <name evidence="4" type="ORF">GQ602_001339</name>
</gene>
<sequence length="860" mass="97987">MSSTRYGRSDAPTPSERPGGEDLLLKEVRPVERKVDLTTRSQNLSDESFHLHSSFRDIGKHLKNCNDTLGELQQLGVSHEVQLPELVLVGDQSAGKSSLMSGLALLNLPRSEGTCTRCPLHIRVSKNTEWSCRVWLRKDYRYEPPQDRDVVESDVTNKDPFFPWKKLPATSVHEFKIIKDIDQLETVLRWAQIAILNDDKHHASFIPLSGSTAVNMSLEQAADNTAAKFSPNIVALEIKGPGLPDLSFYDMPGIFENPADARDDYLVSVVQNLTKSYMSRESAIVICCMPMNSDAENSSTFSLTRKLKATDRTIGVLTKADLLPEGNHEQWLNIMKGQAHHTGLGYFITSRPPGKDLEDLTKWERSVFEEQSFDRWPKTFEDFMPRCGIEKLITFLSHKLGEEFVKSLPTIKRKVKNRLDSINNKLGDLPELPDNVEAEIQRGLMEFEKCSTTRIFAFVKHFNQLPRNFLACLLAIKPKFTLKDKSDSPAIEISDDESEVNAVTPSLTTPSSKRYASAHTTPSKRQRVGTNGAAYIKPEEETTPVPTARPRKKEDVMPEPFTEFKNIGRGFRTLRQVHEEMIAKTNAGMPDRISDDVYEDLVQDAIRPWDRPMDAFLKSTMKNLHEELEETLKRAMASLKKRFVYRETQKHVRICLEGHEKETKKVLDQLYADELERILTFNAEAFERYRDEEHELLVKFRMRMRAEARVVRMLDMADTTFEKKVEQEAKGLGPDRFARELQVVAYTRGYYRLAAYRFADAVSQKILCRMIPAIRSQLSGYLEDKLGLKGPDAKKRYETLMEEDTATASKREALKSEKRKFELALASIEKLEANRRGEDEESTQAISAMGIDEDVAMGEA</sequence>
<dbReference type="InterPro" id="IPR045063">
    <property type="entry name" value="Dynamin_N"/>
</dbReference>